<evidence type="ECO:0000313" key="3">
    <source>
        <dbReference type="Proteomes" id="UP001500604"/>
    </source>
</evidence>
<gene>
    <name evidence="2" type="ORF">GCM10023116_15310</name>
</gene>
<dbReference type="Pfam" id="PF08273">
    <property type="entry name" value="Zn_Ribbon_Prim"/>
    <property type="match status" value="1"/>
</dbReference>
<feature type="domain" description="DNA primase/helicase Gp4 N-terminal Bacteriophage T7-like" evidence="1">
    <location>
        <begin position="35"/>
        <end position="75"/>
    </location>
</feature>
<dbReference type="SUPFAM" id="SSF57783">
    <property type="entry name" value="Zinc beta-ribbon"/>
    <property type="match status" value="1"/>
</dbReference>
<evidence type="ECO:0000313" key="2">
    <source>
        <dbReference type="EMBL" id="GAA4649257.1"/>
    </source>
</evidence>
<dbReference type="Pfam" id="PF23639">
    <property type="entry name" value="DUF7146"/>
    <property type="match status" value="1"/>
</dbReference>
<dbReference type="RefSeq" id="WP_345195045.1">
    <property type="nucleotide sequence ID" value="NZ_BAABFL010000128.1"/>
</dbReference>
<organism evidence="2 3">
    <name type="scientific">Kistimonas scapharcae</name>
    <dbReference type="NCBI Taxonomy" id="1036133"/>
    <lineage>
        <taxon>Bacteria</taxon>
        <taxon>Pseudomonadati</taxon>
        <taxon>Pseudomonadota</taxon>
        <taxon>Gammaproteobacteria</taxon>
        <taxon>Oceanospirillales</taxon>
        <taxon>Endozoicomonadaceae</taxon>
        <taxon>Kistimonas</taxon>
    </lineage>
</organism>
<reference evidence="3" key="1">
    <citation type="journal article" date="2019" name="Int. J. Syst. Evol. Microbiol.">
        <title>The Global Catalogue of Microorganisms (GCM) 10K type strain sequencing project: providing services to taxonomists for standard genome sequencing and annotation.</title>
        <authorList>
            <consortium name="The Broad Institute Genomics Platform"/>
            <consortium name="The Broad Institute Genome Sequencing Center for Infectious Disease"/>
            <person name="Wu L."/>
            <person name="Ma J."/>
        </authorList>
    </citation>
    <scope>NUCLEOTIDE SEQUENCE [LARGE SCALE GENOMIC DNA]</scope>
    <source>
        <strain evidence="3">JCM 17805</strain>
    </source>
</reference>
<comment type="caution">
    <text evidence="2">The sequence shown here is derived from an EMBL/GenBank/DDBJ whole genome shotgun (WGS) entry which is preliminary data.</text>
</comment>
<protein>
    <submittedName>
        <fullName evidence="2">Toprim domain-containing protein</fullName>
    </submittedName>
</protein>
<dbReference type="EMBL" id="BAABFL010000128">
    <property type="protein sequence ID" value="GAA4649257.1"/>
    <property type="molecule type" value="Genomic_DNA"/>
</dbReference>
<dbReference type="InterPro" id="IPR013237">
    <property type="entry name" value="Phage_T7_Gp4_N"/>
</dbReference>
<dbReference type="InterPro" id="IPR055570">
    <property type="entry name" value="DUF7146"/>
</dbReference>
<evidence type="ECO:0000259" key="1">
    <source>
        <dbReference type="SMART" id="SM00778"/>
    </source>
</evidence>
<accession>A0ABP8V042</accession>
<keyword evidence="3" id="KW-1185">Reference proteome</keyword>
<dbReference type="SMART" id="SM00778">
    <property type="entry name" value="Prim_Zn_Ribbon"/>
    <property type="match status" value="1"/>
</dbReference>
<dbReference type="Proteomes" id="UP001500604">
    <property type="component" value="Unassembled WGS sequence"/>
</dbReference>
<proteinExistence type="predicted"/>
<dbReference type="Pfam" id="PF13362">
    <property type="entry name" value="Toprim_3"/>
    <property type="match status" value="1"/>
</dbReference>
<name>A0ABP8V042_9GAMM</name>
<dbReference type="InterPro" id="IPR006171">
    <property type="entry name" value="TOPRIM_dom"/>
</dbReference>
<sequence length="368" mass="40618">MFIDYRTVQDHARGQWLDIFRSLAPALDDAVSKNGRHVRCPNPQHDSPDGFRLFKDSNETGGGICSSCGSFAGGISLLQWVNDWDFKTTINQLAGHLNLTSQDTVKPVQRSVQQVHRPLSDEEKKKGEQRKKQMNAIWQESLPLEHAESEVGRMYFVRRGFSATRHIVGLKPVIRFHPAMPYYHEGTCQGNMPCLVSLVSDKAGKPVTLHRTFLDKEGKKLSPNAFPWKESAPSAKKIMPLPPGVSMTGGAIRIGEPGAILGVAEGIETALAVSVTTGQTVWPCVSASMLQKFIPPAGVREIWIWCDLDRSKAGVKAAHALKSQLTNKGIQCRVNVPPMPLVDGEKSRDWADVMTAMGRMGFPAFRTH</sequence>